<dbReference type="EMBL" id="UFSX01000001">
    <property type="protein sequence ID" value="SUV29608.1"/>
    <property type="molecule type" value="Genomic_DNA"/>
</dbReference>
<dbReference type="Proteomes" id="UP000254424">
    <property type="component" value="Unassembled WGS sequence"/>
</dbReference>
<proteinExistence type="predicted"/>
<dbReference type="PANTHER" id="PTHR43833:SF7">
    <property type="entry name" value="KTR SYSTEM POTASSIUM UPTAKE PROTEIN C"/>
    <property type="match status" value="1"/>
</dbReference>
<feature type="domain" description="RCK N-terminal" evidence="1">
    <location>
        <begin position="13"/>
        <end position="128"/>
    </location>
</feature>
<dbReference type="InterPro" id="IPR050721">
    <property type="entry name" value="Trk_Ktr_HKT_K-transport"/>
</dbReference>
<dbReference type="InterPro" id="IPR036291">
    <property type="entry name" value="NAD(P)-bd_dom_sf"/>
</dbReference>
<sequence length="238" mass="26514">MNRKSKTINLMKYIIIGLGNYGHVLAEELSALGHEVIGADISSSRVDGLKDKIATAFVIDATDEQALSVLPLNSVDVVIVAIGENFGSSIRVVALLKQKKVKRIYARAIDAIHRSVLDAFGLERILTPEEDAARGLVHLLEFGADIETFRVDANYYVVKFTVPERFIGYSVNELKLDKEFGLKLLALKRAETLKNCLGISFTEHDVVNGLPDDDLIQAGDRLVCYGQYRDFRKFWKAL</sequence>
<evidence type="ECO:0000313" key="2">
    <source>
        <dbReference type="EMBL" id="SUV29608.1"/>
    </source>
</evidence>
<evidence type="ECO:0000259" key="1">
    <source>
        <dbReference type="Pfam" id="PF02254"/>
    </source>
</evidence>
<dbReference type="Gene3D" id="3.30.70.1450">
    <property type="entry name" value="Regulator of K+ conductance, C-terminal domain"/>
    <property type="match status" value="1"/>
</dbReference>
<dbReference type="STRING" id="483216.BACEGG_02228"/>
<dbReference type="SUPFAM" id="SSF116726">
    <property type="entry name" value="TrkA C-terminal domain-like"/>
    <property type="match status" value="1"/>
</dbReference>
<evidence type="ECO:0000313" key="3">
    <source>
        <dbReference type="Proteomes" id="UP000254424"/>
    </source>
</evidence>
<dbReference type="AlphaFoldDB" id="A0A380YNV7"/>
<dbReference type="InterPro" id="IPR003148">
    <property type="entry name" value="RCK_N"/>
</dbReference>
<dbReference type="Gene3D" id="3.40.50.720">
    <property type="entry name" value="NAD(P)-binding Rossmann-like Domain"/>
    <property type="match status" value="1"/>
</dbReference>
<organism evidence="2 3">
    <name type="scientific">Bacteroides eggerthii</name>
    <dbReference type="NCBI Taxonomy" id="28111"/>
    <lineage>
        <taxon>Bacteria</taxon>
        <taxon>Pseudomonadati</taxon>
        <taxon>Bacteroidota</taxon>
        <taxon>Bacteroidia</taxon>
        <taxon>Bacteroidales</taxon>
        <taxon>Bacteroidaceae</taxon>
        <taxon>Bacteroides</taxon>
    </lineage>
</organism>
<dbReference type="GO" id="GO:0006813">
    <property type="term" value="P:potassium ion transport"/>
    <property type="evidence" value="ECO:0007669"/>
    <property type="project" value="InterPro"/>
</dbReference>
<dbReference type="SUPFAM" id="SSF51735">
    <property type="entry name" value="NAD(P)-binding Rossmann-fold domains"/>
    <property type="match status" value="1"/>
</dbReference>
<dbReference type="PANTHER" id="PTHR43833">
    <property type="entry name" value="POTASSIUM CHANNEL PROTEIN 2-RELATED-RELATED"/>
    <property type="match status" value="1"/>
</dbReference>
<accession>A0A380YNV7</accession>
<gene>
    <name evidence="2" type="primary">ktrA</name>
    <name evidence="2" type="ORF">NCTC11155_01597</name>
</gene>
<dbReference type="Pfam" id="PF02254">
    <property type="entry name" value="TrkA_N"/>
    <property type="match status" value="1"/>
</dbReference>
<name>A0A380YNV7_9BACE</name>
<dbReference type="InterPro" id="IPR036721">
    <property type="entry name" value="RCK_C_sf"/>
</dbReference>
<protein>
    <submittedName>
        <fullName evidence="2">TrkA-N domain protein</fullName>
    </submittedName>
</protein>
<reference evidence="2 3" key="1">
    <citation type="submission" date="2018-06" db="EMBL/GenBank/DDBJ databases">
        <authorList>
            <consortium name="Pathogen Informatics"/>
            <person name="Doyle S."/>
        </authorList>
    </citation>
    <scope>NUCLEOTIDE SEQUENCE [LARGE SCALE GENOMIC DNA]</scope>
    <source>
        <strain evidence="2 3">NCTC11155</strain>
    </source>
</reference>